<dbReference type="CDD" id="cd07574">
    <property type="entry name" value="nitrilase_Rim1_like"/>
    <property type="match status" value="1"/>
</dbReference>
<dbReference type="Pfam" id="PF00795">
    <property type="entry name" value="CN_hydrolase"/>
    <property type="match status" value="1"/>
</dbReference>
<evidence type="ECO:0000313" key="2">
    <source>
        <dbReference type="EMBL" id="GGM20874.1"/>
    </source>
</evidence>
<dbReference type="Gene3D" id="3.60.110.10">
    <property type="entry name" value="Carbon-nitrogen hydrolase"/>
    <property type="match status" value="1"/>
</dbReference>
<keyword evidence="3" id="KW-1185">Reference proteome</keyword>
<dbReference type="PANTHER" id="PTHR23088:SF50">
    <property type="entry name" value="HYDROLASE YHCX"/>
    <property type="match status" value="1"/>
</dbReference>
<accession>A0ABQ2H095</accession>
<gene>
    <name evidence="2" type="ORF">GCM10010841_31130</name>
</gene>
<dbReference type="Proteomes" id="UP000661918">
    <property type="component" value="Unassembled WGS sequence"/>
</dbReference>
<dbReference type="PANTHER" id="PTHR23088">
    <property type="entry name" value="NITRILASE-RELATED"/>
    <property type="match status" value="1"/>
</dbReference>
<proteinExistence type="predicted"/>
<dbReference type="RefSeq" id="WP_188905274.1">
    <property type="nucleotide sequence ID" value="NZ_BMOM01000045.1"/>
</dbReference>
<reference evidence="3" key="1">
    <citation type="journal article" date="2019" name="Int. J. Syst. Evol. Microbiol.">
        <title>The Global Catalogue of Microorganisms (GCM) 10K type strain sequencing project: providing services to taxonomists for standard genome sequencing and annotation.</title>
        <authorList>
            <consortium name="The Broad Institute Genomics Platform"/>
            <consortium name="The Broad Institute Genome Sequencing Center for Infectious Disease"/>
            <person name="Wu L."/>
            <person name="Ma J."/>
        </authorList>
    </citation>
    <scope>NUCLEOTIDE SEQUENCE [LARGE SCALE GENOMIC DNA]</scope>
    <source>
        <strain evidence="3">JCM 15443</strain>
    </source>
</reference>
<evidence type="ECO:0000259" key="1">
    <source>
        <dbReference type="PROSITE" id="PS50263"/>
    </source>
</evidence>
<dbReference type="SUPFAM" id="SSF56317">
    <property type="entry name" value="Carbon-nitrogen hydrolase"/>
    <property type="match status" value="1"/>
</dbReference>
<dbReference type="PROSITE" id="PS50263">
    <property type="entry name" value="CN_HYDROLASE"/>
    <property type="match status" value="1"/>
</dbReference>
<name>A0ABQ2H095_9DEIO</name>
<evidence type="ECO:0000313" key="3">
    <source>
        <dbReference type="Proteomes" id="UP000661918"/>
    </source>
</evidence>
<sequence>MKLALAQYPVSYFEHWEAFEEKLTHWVQDAAATGAELLVFPEYGSMELTSLLPREVQADVRPQLSALQPFHDRYVELYVRLARQYGVYLIAGSFPVQEEAGFLNRAYLLTPAGEVHFQDKLVMTRFENEQWGVDAATTGLKVFDTERGHIGINICYDSEFPPLARAQAEAGADLIVVPSCTDAVTGYYRVQVGSRARALENQVFVAHASLVGEAAWNEAIDVNVGAAGVYGPIDHGFSPTGDGIVVLGELNEPGWVYADLDLQTLRRVREAGQTFNVRDWPHGVRQAQPGARVIRVKEPAPQD</sequence>
<protein>
    <submittedName>
        <fullName evidence="2">Amidohydrolase</fullName>
    </submittedName>
</protein>
<dbReference type="InterPro" id="IPR003010">
    <property type="entry name" value="C-N_Hydrolase"/>
</dbReference>
<feature type="domain" description="CN hydrolase" evidence="1">
    <location>
        <begin position="1"/>
        <end position="262"/>
    </location>
</feature>
<dbReference type="EMBL" id="BMOM01000045">
    <property type="protein sequence ID" value="GGM20874.1"/>
    <property type="molecule type" value="Genomic_DNA"/>
</dbReference>
<comment type="caution">
    <text evidence="2">The sequence shown here is derived from an EMBL/GenBank/DDBJ whole genome shotgun (WGS) entry which is preliminary data.</text>
</comment>
<dbReference type="InterPro" id="IPR036526">
    <property type="entry name" value="C-N_Hydrolase_sf"/>
</dbReference>
<organism evidence="2 3">
    <name type="scientific">Deinococcus aerophilus</name>
    <dbReference type="NCBI Taxonomy" id="522488"/>
    <lineage>
        <taxon>Bacteria</taxon>
        <taxon>Thermotogati</taxon>
        <taxon>Deinococcota</taxon>
        <taxon>Deinococci</taxon>
        <taxon>Deinococcales</taxon>
        <taxon>Deinococcaceae</taxon>
        <taxon>Deinococcus</taxon>
    </lineage>
</organism>